<gene>
    <name evidence="1" type="ORF">TM448A00538_0010</name>
    <name evidence="2" type="ORF">TM448B01693_0006</name>
</gene>
<accession>A0A6H1ZH38</accession>
<sequence length="180" mass="19126">MAHRVNYKIRVSPVEEIEDADGNTYEVLSGEIRQKLGGHGSATGLLSYGAPAILQGAIDGEWYYLEALDSADTTTLSNEQTAALLAIQNTGYEFSSTSILGDTLNKALKVMVNTILVSILDSNEIVVFKDTNAGIDCRNFTVRTVDLDGSNNTSAGHLAVRFFIAHATDSTLGILGGVGV</sequence>
<name>A0A6H1ZH38_9ZZZZ</name>
<dbReference type="AlphaFoldDB" id="A0A6H1ZH38"/>
<organism evidence="1">
    <name type="scientific">viral metagenome</name>
    <dbReference type="NCBI Taxonomy" id="1070528"/>
    <lineage>
        <taxon>unclassified sequences</taxon>
        <taxon>metagenomes</taxon>
        <taxon>organismal metagenomes</taxon>
    </lineage>
</organism>
<proteinExistence type="predicted"/>
<evidence type="ECO:0000313" key="1">
    <source>
        <dbReference type="EMBL" id="QJA46848.1"/>
    </source>
</evidence>
<dbReference type="EMBL" id="MT144023">
    <property type="protein sequence ID" value="QJA46848.1"/>
    <property type="molecule type" value="Genomic_DNA"/>
</dbReference>
<reference evidence="1" key="1">
    <citation type="submission" date="2020-03" db="EMBL/GenBank/DDBJ databases">
        <title>The deep terrestrial virosphere.</title>
        <authorList>
            <person name="Holmfeldt K."/>
            <person name="Nilsson E."/>
            <person name="Simone D."/>
            <person name="Lopez-Fernandez M."/>
            <person name="Wu X."/>
            <person name="de Brujin I."/>
            <person name="Lundin D."/>
            <person name="Andersson A."/>
            <person name="Bertilsson S."/>
            <person name="Dopson M."/>
        </authorList>
    </citation>
    <scope>NUCLEOTIDE SEQUENCE</scope>
    <source>
        <strain evidence="1">TM448A00538</strain>
        <strain evidence="2">TM448B01693</strain>
    </source>
</reference>
<evidence type="ECO:0000313" key="2">
    <source>
        <dbReference type="EMBL" id="QJH99815.1"/>
    </source>
</evidence>
<protein>
    <submittedName>
        <fullName evidence="1">Uncharacterized protein</fullName>
    </submittedName>
</protein>
<dbReference type="EMBL" id="MT144810">
    <property type="protein sequence ID" value="QJH99815.1"/>
    <property type="molecule type" value="Genomic_DNA"/>
</dbReference>